<dbReference type="EMBL" id="QBLH01003378">
    <property type="protein sequence ID" value="TGZ38578.1"/>
    <property type="molecule type" value="Genomic_DNA"/>
</dbReference>
<accession>A0A4S2JWR8</accession>
<protein>
    <recommendedName>
        <fullName evidence="4">Endonuclease/exonuclease/phosphatase domain-containing protein</fullName>
    </recommendedName>
</protein>
<feature type="region of interest" description="Disordered" evidence="1">
    <location>
        <begin position="70"/>
        <end position="91"/>
    </location>
</feature>
<reference evidence="2 3" key="1">
    <citation type="journal article" date="2019" name="Philos. Trans. R. Soc. Lond., B, Biol. Sci.">
        <title>Ant behaviour and brain gene expression of defending hosts depend on the ecological success of the intruding social parasite.</title>
        <authorList>
            <person name="Kaur R."/>
            <person name="Stoldt M."/>
            <person name="Jongepier E."/>
            <person name="Feldmeyer B."/>
            <person name="Menzel F."/>
            <person name="Bornberg-Bauer E."/>
            <person name="Foitzik S."/>
        </authorList>
    </citation>
    <scope>NUCLEOTIDE SEQUENCE [LARGE SCALE GENOMIC DNA]</scope>
    <source>
        <tissue evidence="2">Whole body</tissue>
    </source>
</reference>
<comment type="caution">
    <text evidence="2">The sequence shown here is derived from an EMBL/GenBank/DDBJ whole genome shotgun (WGS) entry which is preliminary data.</text>
</comment>
<dbReference type="Proteomes" id="UP000310200">
    <property type="component" value="Unassembled WGS sequence"/>
</dbReference>
<sequence>MKDSGLDKKGIRMIVWNVAGVKKEKDWENWCERMPSGWRWISQCARRENKKGRAMGGIITGVREELEEEEYVDTTEGIQETTSGRGRRREK</sequence>
<evidence type="ECO:0008006" key="4">
    <source>
        <dbReference type="Google" id="ProtNLM"/>
    </source>
</evidence>
<gene>
    <name evidence="2" type="ORF">DBV15_12871</name>
</gene>
<evidence type="ECO:0000313" key="3">
    <source>
        <dbReference type="Proteomes" id="UP000310200"/>
    </source>
</evidence>
<name>A0A4S2JWR8_9HYME</name>
<keyword evidence="3" id="KW-1185">Reference proteome</keyword>
<dbReference type="AlphaFoldDB" id="A0A4S2JWR8"/>
<evidence type="ECO:0000256" key="1">
    <source>
        <dbReference type="SAM" id="MobiDB-lite"/>
    </source>
</evidence>
<evidence type="ECO:0000313" key="2">
    <source>
        <dbReference type="EMBL" id="TGZ38578.1"/>
    </source>
</evidence>
<organism evidence="2 3">
    <name type="scientific">Temnothorax longispinosus</name>
    <dbReference type="NCBI Taxonomy" id="300112"/>
    <lineage>
        <taxon>Eukaryota</taxon>
        <taxon>Metazoa</taxon>
        <taxon>Ecdysozoa</taxon>
        <taxon>Arthropoda</taxon>
        <taxon>Hexapoda</taxon>
        <taxon>Insecta</taxon>
        <taxon>Pterygota</taxon>
        <taxon>Neoptera</taxon>
        <taxon>Endopterygota</taxon>
        <taxon>Hymenoptera</taxon>
        <taxon>Apocrita</taxon>
        <taxon>Aculeata</taxon>
        <taxon>Formicoidea</taxon>
        <taxon>Formicidae</taxon>
        <taxon>Myrmicinae</taxon>
        <taxon>Temnothorax</taxon>
    </lineage>
</organism>
<proteinExistence type="predicted"/>